<dbReference type="AlphaFoldDB" id="A0A9D4UHS3"/>
<feature type="region of interest" description="Disordered" evidence="1">
    <location>
        <begin position="294"/>
        <end position="326"/>
    </location>
</feature>
<evidence type="ECO:0000313" key="2">
    <source>
        <dbReference type="EMBL" id="KAI5067546.1"/>
    </source>
</evidence>
<dbReference type="OrthoDB" id="775914at2759"/>
<evidence type="ECO:0000256" key="1">
    <source>
        <dbReference type="SAM" id="MobiDB-lite"/>
    </source>
</evidence>
<reference evidence="2" key="1">
    <citation type="submission" date="2021-01" db="EMBL/GenBank/DDBJ databases">
        <title>Adiantum capillus-veneris genome.</title>
        <authorList>
            <person name="Fang Y."/>
            <person name="Liao Q."/>
        </authorList>
    </citation>
    <scope>NUCLEOTIDE SEQUENCE</scope>
    <source>
        <strain evidence="2">H3</strain>
        <tissue evidence="2">Leaf</tissue>
    </source>
</reference>
<accession>A0A9D4UHS3</accession>
<keyword evidence="3" id="KW-1185">Reference proteome</keyword>
<feature type="compositionally biased region" description="Gly residues" evidence="1">
    <location>
        <begin position="212"/>
        <end position="221"/>
    </location>
</feature>
<dbReference type="Proteomes" id="UP000886520">
    <property type="component" value="Chromosome 17"/>
</dbReference>
<feature type="region of interest" description="Disordered" evidence="1">
    <location>
        <begin position="127"/>
        <end position="151"/>
    </location>
</feature>
<name>A0A9D4UHS3_ADICA</name>
<feature type="region of interest" description="Disordered" evidence="1">
    <location>
        <begin position="674"/>
        <end position="699"/>
    </location>
</feature>
<feature type="region of interest" description="Disordered" evidence="1">
    <location>
        <begin position="257"/>
        <end position="281"/>
    </location>
</feature>
<feature type="compositionally biased region" description="Polar residues" evidence="1">
    <location>
        <begin position="485"/>
        <end position="496"/>
    </location>
</feature>
<feature type="compositionally biased region" description="Polar residues" evidence="1">
    <location>
        <begin position="269"/>
        <end position="280"/>
    </location>
</feature>
<sequence>MEDILREHHESNTLHPIFVGPSNRGIHTVATEPDCFDSCGHVYGSRMALTEADEDDEFGNMTLKEMHCLLRRNARKFLKKASSGGPSLVPVPEAGLTMGNNDSVIEIPPSSDCPVKLGAIELHLDSSTSNSAESGDDASPRGVATSYHKPLDSMVVKDEPLVREDYSPESTIKKRKSMTGPLLDETGISVEDDDCTLQMWQAHRRRLRGGERSGGSAGEQAGGMAKQNVSDASIKPVDTSGDCSLYSTPDFTDLDNESLLSPAVGPSDTAVSENPGSASSAPCLAVFDDPKENISLKPTHDASAEDCQGSGNTCREGEESKQGPSSNFASSQACLWECSSQKFDTGRHARLSPWSLRPCKAVDVSTSGPLEDDDTHRVRHEPITFCEISEVSDKSARLSGQSPALEELCTKICDEANSGTTGIESNLPCLEVIDGAVISSQPAVNQIVCSSQKMSNEESFPAHCSKGSPTSVEPETGLDKEDKGSQSMGGACQLSSEEIPGSPVSLFSTERLDAEEEQELEQLKPSKIPCKRKAISPLSRERLLQASKCGEPGRTLFEVDKRGFKKLPRAFKGFIGRDTSNHESFRAYTKARNIGNMESSPSEKLLQKEEVPPGSPCHNRKKYLSAKSFPSKASLPSSFGDSVAVTAVASSVQASLPSPSCVQRLSLVLNSSPSPPLQQISKPINGKSPTTVSPSIPTKGILRSSPPICQGQCKCEECTSLRCRAERAAEFSQRQMHDIEGLAVKLLKELNTMRHVIEDSLSQRNAPRVDSPRTALSLEQVRRAANSALETEKTAKSWLVRMARDCNRYCKIMRMQERKLTFADESGGQLCHKKRTLADQNPKLTCRQSRKKLSGCFAWSQTIVVYLYTRL</sequence>
<proteinExistence type="predicted"/>
<feature type="region of interest" description="Disordered" evidence="1">
    <location>
        <begin position="459"/>
        <end position="504"/>
    </location>
</feature>
<organism evidence="2 3">
    <name type="scientific">Adiantum capillus-veneris</name>
    <name type="common">Maidenhair fern</name>
    <dbReference type="NCBI Taxonomy" id="13818"/>
    <lineage>
        <taxon>Eukaryota</taxon>
        <taxon>Viridiplantae</taxon>
        <taxon>Streptophyta</taxon>
        <taxon>Embryophyta</taxon>
        <taxon>Tracheophyta</taxon>
        <taxon>Polypodiopsida</taxon>
        <taxon>Polypodiidae</taxon>
        <taxon>Polypodiales</taxon>
        <taxon>Pteridineae</taxon>
        <taxon>Pteridaceae</taxon>
        <taxon>Vittarioideae</taxon>
        <taxon>Adiantum</taxon>
    </lineage>
</organism>
<gene>
    <name evidence="2" type="ORF">GOP47_0018074</name>
</gene>
<dbReference type="EMBL" id="JABFUD020000017">
    <property type="protein sequence ID" value="KAI5067546.1"/>
    <property type="molecule type" value="Genomic_DNA"/>
</dbReference>
<comment type="caution">
    <text evidence="2">The sequence shown here is derived from an EMBL/GenBank/DDBJ whole genome shotgun (WGS) entry which is preliminary data.</text>
</comment>
<feature type="compositionally biased region" description="Polar residues" evidence="1">
    <location>
        <begin position="678"/>
        <end position="696"/>
    </location>
</feature>
<feature type="compositionally biased region" description="Basic and acidic residues" evidence="1">
    <location>
        <begin position="294"/>
        <end position="303"/>
    </location>
</feature>
<dbReference type="PANTHER" id="PTHR34461:SF2">
    <property type="entry name" value="EXPRESSED PROTEIN"/>
    <property type="match status" value="1"/>
</dbReference>
<evidence type="ECO:0000313" key="3">
    <source>
        <dbReference type="Proteomes" id="UP000886520"/>
    </source>
</evidence>
<feature type="region of interest" description="Disordered" evidence="1">
    <location>
        <begin position="207"/>
        <end position="229"/>
    </location>
</feature>
<protein>
    <submittedName>
        <fullName evidence="2">Uncharacterized protein</fullName>
    </submittedName>
</protein>
<dbReference type="PANTHER" id="PTHR34461">
    <property type="entry name" value="EXPRESSED PROTEIN"/>
    <property type="match status" value="1"/>
</dbReference>